<dbReference type="EMBL" id="JAIMJA010000002">
    <property type="protein sequence ID" value="MCE2593815.1"/>
    <property type="molecule type" value="Genomic_DNA"/>
</dbReference>
<dbReference type="Proteomes" id="UP001201273">
    <property type="component" value="Unassembled WGS sequence"/>
</dbReference>
<reference evidence="1 2" key="1">
    <citation type="journal article" date="2022" name="Environ. Microbiol. Rep.">
        <title>Eco-phylogenetic analyses reveal divergent evolution of vitamin B12 metabolism in the marine bacterial family 'Psychromonadaceae'.</title>
        <authorList>
            <person name="Jin X."/>
            <person name="Yang Y."/>
            <person name="Cao H."/>
            <person name="Gao B."/>
            <person name="Zhao Z."/>
        </authorList>
    </citation>
    <scope>NUCLEOTIDE SEQUENCE [LARGE SCALE GENOMIC DNA]</scope>
    <source>
        <strain evidence="1 2">MKS20</strain>
    </source>
</reference>
<dbReference type="RefSeq" id="WP_233051393.1">
    <property type="nucleotide sequence ID" value="NZ_JAIMJA010000002.1"/>
</dbReference>
<protein>
    <submittedName>
        <fullName evidence="1">Uncharacterized protein</fullName>
    </submittedName>
</protein>
<comment type="caution">
    <text evidence="1">The sequence shown here is derived from an EMBL/GenBank/DDBJ whole genome shotgun (WGS) entry which is preliminary data.</text>
</comment>
<evidence type="ECO:0000313" key="1">
    <source>
        <dbReference type="EMBL" id="MCE2593815.1"/>
    </source>
</evidence>
<name>A0ABS8W5M2_9GAMM</name>
<proteinExistence type="predicted"/>
<organism evidence="1 2">
    <name type="scientific">Motilimonas cestriensis</name>
    <dbReference type="NCBI Taxonomy" id="2742685"/>
    <lineage>
        <taxon>Bacteria</taxon>
        <taxon>Pseudomonadati</taxon>
        <taxon>Pseudomonadota</taxon>
        <taxon>Gammaproteobacteria</taxon>
        <taxon>Alteromonadales</taxon>
        <taxon>Alteromonadales genera incertae sedis</taxon>
        <taxon>Motilimonas</taxon>
    </lineage>
</organism>
<gene>
    <name evidence="1" type="ORF">K6Y31_03195</name>
</gene>
<accession>A0ABS8W5M2</accession>
<sequence length="60" mass="6592">MISLLHFLKNVGGLIFVSLFLLYTFMTQAQPTPDMNVADNTVVHVNEVALHSASTSTVKE</sequence>
<keyword evidence="2" id="KW-1185">Reference proteome</keyword>
<evidence type="ECO:0000313" key="2">
    <source>
        <dbReference type="Proteomes" id="UP001201273"/>
    </source>
</evidence>